<reference evidence="2 3" key="1">
    <citation type="journal article" date="2023" name="Plants (Basel)">
        <title>Bridging the Gap: Combining Genomics and Transcriptomics Approaches to Understand Stylosanthes scabra, an Orphan Legume from the Brazilian Caatinga.</title>
        <authorList>
            <person name="Ferreira-Neto J.R.C."/>
            <person name="da Silva M.D."/>
            <person name="Binneck E."/>
            <person name="de Melo N.F."/>
            <person name="da Silva R.H."/>
            <person name="de Melo A.L.T.M."/>
            <person name="Pandolfi V."/>
            <person name="Bustamante F.O."/>
            <person name="Brasileiro-Vidal A.C."/>
            <person name="Benko-Iseppon A.M."/>
        </authorList>
    </citation>
    <scope>NUCLEOTIDE SEQUENCE [LARGE SCALE GENOMIC DNA]</scope>
    <source>
        <tissue evidence="2">Leaves</tissue>
    </source>
</reference>
<feature type="compositionally biased region" description="Basic and acidic residues" evidence="1">
    <location>
        <begin position="23"/>
        <end position="45"/>
    </location>
</feature>
<evidence type="ECO:0000256" key="1">
    <source>
        <dbReference type="SAM" id="MobiDB-lite"/>
    </source>
</evidence>
<accession>A0ABU6X1L0</accession>
<comment type="caution">
    <text evidence="2">The sequence shown here is derived from an EMBL/GenBank/DDBJ whole genome shotgun (WGS) entry which is preliminary data.</text>
</comment>
<feature type="non-terminal residue" evidence="2">
    <location>
        <position position="1"/>
    </location>
</feature>
<keyword evidence="3" id="KW-1185">Reference proteome</keyword>
<evidence type="ECO:0000313" key="2">
    <source>
        <dbReference type="EMBL" id="MED6190358.1"/>
    </source>
</evidence>
<dbReference type="EMBL" id="JASCZI010185006">
    <property type="protein sequence ID" value="MED6190358.1"/>
    <property type="molecule type" value="Genomic_DNA"/>
</dbReference>
<dbReference type="Proteomes" id="UP001341840">
    <property type="component" value="Unassembled WGS sequence"/>
</dbReference>
<evidence type="ECO:0000313" key="3">
    <source>
        <dbReference type="Proteomes" id="UP001341840"/>
    </source>
</evidence>
<gene>
    <name evidence="2" type="ORF">PIB30_105068</name>
</gene>
<sequence>SLQRQQLSQGRRMTTECAASAHGTDDRAKTEEREWGVKDWRREGQKQGATLIGAEEGETTNG</sequence>
<feature type="compositionally biased region" description="Low complexity" evidence="1">
    <location>
        <begin position="1"/>
        <end position="12"/>
    </location>
</feature>
<proteinExistence type="predicted"/>
<name>A0ABU6X1L0_9FABA</name>
<feature type="region of interest" description="Disordered" evidence="1">
    <location>
        <begin position="1"/>
        <end position="62"/>
    </location>
</feature>
<protein>
    <submittedName>
        <fullName evidence="2">Uncharacterized protein</fullName>
    </submittedName>
</protein>
<organism evidence="2 3">
    <name type="scientific">Stylosanthes scabra</name>
    <dbReference type="NCBI Taxonomy" id="79078"/>
    <lineage>
        <taxon>Eukaryota</taxon>
        <taxon>Viridiplantae</taxon>
        <taxon>Streptophyta</taxon>
        <taxon>Embryophyta</taxon>
        <taxon>Tracheophyta</taxon>
        <taxon>Spermatophyta</taxon>
        <taxon>Magnoliopsida</taxon>
        <taxon>eudicotyledons</taxon>
        <taxon>Gunneridae</taxon>
        <taxon>Pentapetalae</taxon>
        <taxon>rosids</taxon>
        <taxon>fabids</taxon>
        <taxon>Fabales</taxon>
        <taxon>Fabaceae</taxon>
        <taxon>Papilionoideae</taxon>
        <taxon>50 kb inversion clade</taxon>
        <taxon>dalbergioids sensu lato</taxon>
        <taxon>Dalbergieae</taxon>
        <taxon>Pterocarpus clade</taxon>
        <taxon>Stylosanthes</taxon>
    </lineage>
</organism>